<evidence type="ECO:0000313" key="3">
    <source>
        <dbReference type="Proteomes" id="UP000005741"/>
    </source>
</evidence>
<dbReference type="OrthoDB" id="111377at2157"/>
<keyword evidence="3" id="KW-1185">Reference proteome</keyword>
<accession>H1YWI5</accession>
<keyword evidence="1" id="KW-1133">Transmembrane helix</keyword>
<proteinExistence type="predicted"/>
<evidence type="ECO:0000256" key="1">
    <source>
        <dbReference type="SAM" id="Phobius"/>
    </source>
</evidence>
<reference evidence="2 3" key="1">
    <citation type="submission" date="2011-10" db="EMBL/GenBank/DDBJ databases">
        <title>The Improved High-Quality Draft genome of Methanoplanus limicola DSM 2279.</title>
        <authorList>
            <consortium name="US DOE Joint Genome Institute (JGI-PGF)"/>
            <person name="Lucas S."/>
            <person name="Copeland A."/>
            <person name="Lapidus A."/>
            <person name="Glavina del Rio T."/>
            <person name="Dalin E."/>
            <person name="Tice H."/>
            <person name="Bruce D."/>
            <person name="Goodwin L."/>
            <person name="Pitluck S."/>
            <person name="Peters L."/>
            <person name="Mikhailova N."/>
            <person name="Lu M."/>
            <person name="Kyrpides N."/>
            <person name="Mavromatis K."/>
            <person name="Ivanova N."/>
            <person name="Markowitz V."/>
            <person name="Cheng J.-F."/>
            <person name="Hugenholtz P."/>
            <person name="Woyke T."/>
            <person name="Wu D."/>
            <person name="Wirth R."/>
            <person name="Brambilla E.-M."/>
            <person name="Klenk H.-P."/>
            <person name="Eisen J.A."/>
        </authorList>
    </citation>
    <scope>NUCLEOTIDE SEQUENCE [LARGE SCALE GENOMIC DNA]</scope>
    <source>
        <strain evidence="2 3">DSM 2279</strain>
    </source>
</reference>
<gene>
    <name evidence="2" type="ORF">Metlim_1686</name>
</gene>
<dbReference type="AlphaFoldDB" id="H1YWI5"/>
<evidence type="ECO:0000313" key="2">
    <source>
        <dbReference type="EMBL" id="EHQ35787.1"/>
    </source>
</evidence>
<sequence length="225" mass="24791">MSQKKGKKNDTDWQKTLSRAFIVFILISCVVGFSLTFSFFSVFKKVEKGDYVAVDYTLSYQDGIPIISSDRNLVQSYYEKGFPVALSESLIIQAGALADQKLFPVDAYVYPEGIAQYAIFDLEMDAVSSGVEGMGSGDVKKVNLDFASTLTRNMTAEEYNMIGGNFSSAQAGMVVPLAFGYTPDEDAENSTMTLERPSVIIEKTDDGIVLQYGYSVIDLTVQEIR</sequence>
<dbReference type="RefSeq" id="WP_004077642.1">
    <property type="nucleotide sequence ID" value="NZ_CM001436.1"/>
</dbReference>
<dbReference type="HOGENOM" id="CLU_1227668_0_0_2"/>
<dbReference type="InParanoid" id="H1YWI5"/>
<feature type="transmembrane region" description="Helical" evidence="1">
    <location>
        <begin position="21"/>
        <end position="43"/>
    </location>
</feature>
<keyword evidence="1" id="KW-0472">Membrane</keyword>
<name>H1YWI5_9EURY</name>
<dbReference type="Proteomes" id="UP000005741">
    <property type="component" value="Chromosome"/>
</dbReference>
<dbReference type="EMBL" id="CM001436">
    <property type="protein sequence ID" value="EHQ35787.1"/>
    <property type="molecule type" value="Genomic_DNA"/>
</dbReference>
<organism evidence="2 3">
    <name type="scientific">Methanoplanus limicola DSM 2279</name>
    <dbReference type="NCBI Taxonomy" id="937775"/>
    <lineage>
        <taxon>Archaea</taxon>
        <taxon>Methanobacteriati</taxon>
        <taxon>Methanobacteriota</taxon>
        <taxon>Stenosarchaea group</taxon>
        <taxon>Methanomicrobia</taxon>
        <taxon>Methanomicrobiales</taxon>
        <taxon>Methanomicrobiaceae</taxon>
        <taxon>Methanoplanus</taxon>
    </lineage>
</organism>
<protein>
    <submittedName>
        <fullName evidence="2">Uncharacterized protein</fullName>
    </submittedName>
</protein>
<keyword evidence="1" id="KW-0812">Transmembrane</keyword>